<reference evidence="1" key="1">
    <citation type="submission" date="2022-07" db="EMBL/GenBank/DDBJ databases">
        <title>Phylogenomic reconstructions and comparative analyses of Kickxellomycotina fungi.</title>
        <authorList>
            <person name="Reynolds N.K."/>
            <person name="Stajich J.E."/>
            <person name="Barry K."/>
            <person name="Grigoriev I.V."/>
            <person name="Crous P."/>
            <person name="Smith M.E."/>
        </authorList>
    </citation>
    <scope>NUCLEOTIDE SEQUENCE</scope>
    <source>
        <strain evidence="1">CBS 190363</strain>
    </source>
</reference>
<protein>
    <submittedName>
        <fullName evidence="1">Uncharacterized protein</fullName>
    </submittedName>
</protein>
<comment type="caution">
    <text evidence="1">The sequence shown here is derived from an EMBL/GenBank/DDBJ whole genome shotgun (WGS) entry which is preliminary data.</text>
</comment>
<sequence>AFTSATATRCALSRNNPNTNVGDSCYLPPPPLLLRLANSSPLIATSRGDDDRRGGYHKRKSSASAACDAGIPSMTATTLDGKPALKEPAACGPGSALAAVDDADDNPVVNWKSLEVPKDIWVKALELYDEVKTMKKVQNRQPVRKRPAILAALMFILCRSHGYPRTFAEICTAANVTKREIGMYYNLMKQVLDSEYTTIQRAKPLEFLQHWCTVLELPAWMADAAACIYDRADALAIVQGKCPISVSAACIWLVVWAFNHRHYLAETKFVLPEDTLVTSAALPNVPCLRRSNAFVECDQRDVCKAACVVIATLTSVFRLLIPHFTVLIDGLLLDHLK</sequence>
<organism evidence="1 2">
    <name type="scientific">Coemansia aciculifera</name>
    <dbReference type="NCBI Taxonomy" id="417176"/>
    <lineage>
        <taxon>Eukaryota</taxon>
        <taxon>Fungi</taxon>
        <taxon>Fungi incertae sedis</taxon>
        <taxon>Zoopagomycota</taxon>
        <taxon>Kickxellomycotina</taxon>
        <taxon>Kickxellomycetes</taxon>
        <taxon>Kickxellales</taxon>
        <taxon>Kickxellaceae</taxon>
        <taxon>Coemansia</taxon>
    </lineage>
</organism>
<dbReference type="Proteomes" id="UP001139981">
    <property type="component" value="Unassembled WGS sequence"/>
</dbReference>
<feature type="non-terminal residue" evidence="1">
    <location>
        <position position="1"/>
    </location>
</feature>
<accession>A0ACC1LXH7</accession>
<evidence type="ECO:0000313" key="2">
    <source>
        <dbReference type="Proteomes" id="UP001139981"/>
    </source>
</evidence>
<dbReference type="EMBL" id="JANBVB010002223">
    <property type="protein sequence ID" value="KAJ2887476.1"/>
    <property type="molecule type" value="Genomic_DNA"/>
</dbReference>
<proteinExistence type="predicted"/>
<evidence type="ECO:0000313" key="1">
    <source>
        <dbReference type="EMBL" id="KAJ2887476.1"/>
    </source>
</evidence>
<gene>
    <name evidence="1" type="ORF">IWW38_005133</name>
</gene>
<name>A0ACC1LXH7_9FUNG</name>
<keyword evidence="2" id="KW-1185">Reference proteome</keyword>